<keyword evidence="2" id="KW-0547">Nucleotide-binding</keyword>
<dbReference type="InterPro" id="IPR001270">
    <property type="entry name" value="ClpA/B"/>
</dbReference>
<dbReference type="SMART" id="SM00382">
    <property type="entry name" value="AAA"/>
    <property type="match status" value="1"/>
</dbReference>
<dbReference type="InterPro" id="IPR028350">
    <property type="entry name" value="DNAC/IstB-like"/>
</dbReference>
<dbReference type="InterPro" id="IPR047661">
    <property type="entry name" value="IstB"/>
</dbReference>
<dbReference type="PIRSF" id="PIRSF003073">
    <property type="entry name" value="DNAC_TnpB_IstB"/>
    <property type="match status" value="1"/>
</dbReference>
<dbReference type="PANTHER" id="PTHR30050:SF4">
    <property type="entry name" value="ATP-BINDING PROTEIN RV3427C IN INSERTION SEQUENCE-RELATED"/>
    <property type="match status" value="1"/>
</dbReference>
<feature type="domain" description="AAA+ ATPase" evidence="4">
    <location>
        <begin position="102"/>
        <end position="234"/>
    </location>
</feature>
<evidence type="ECO:0000259" key="4">
    <source>
        <dbReference type="SMART" id="SM00382"/>
    </source>
</evidence>
<evidence type="ECO:0000313" key="5">
    <source>
        <dbReference type="EMBL" id="VFU18498.1"/>
    </source>
</evidence>
<dbReference type="SUPFAM" id="SSF52540">
    <property type="entry name" value="P-loop containing nucleoside triphosphate hydrolases"/>
    <property type="match status" value="1"/>
</dbReference>
<sequence length="258" mass="29282">MSDTLVFERIEANLTRLRLPRIREILDGTIHAAEEQGKSYLSFLDDLLEEEVAQKEQRRVETTLKISGLPFIKSIDEFDFTFQPGLDRQKVMSLFDLTFIRQKGNVIFLGPPGVGKTHLAVALAVKACQSGLSVYFTTMEDLIRKLRKDHETGRSGRGRSYYKSALVVVDEVGYTPIDRQECNLFYRFVANRYEKASTILTSNKAFTDWSELFHDPVIVTAILDRLLHHSVVINIRGNSFRLRGKISKDGVESHGGIA</sequence>
<keyword evidence="3 5" id="KW-0067">ATP-binding</keyword>
<evidence type="ECO:0000256" key="1">
    <source>
        <dbReference type="ARBA" id="ARBA00008059"/>
    </source>
</evidence>
<gene>
    <name evidence="5" type="primary">istB</name>
    <name evidence="5" type="ORF">SCFA_840009</name>
</gene>
<comment type="similarity">
    <text evidence="1">Belongs to the IS21/IS1162 putative ATP-binding protein family.</text>
</comment>
<dbReference type="GO" id="GO:0005524">
    <property type="term" value="F:ATP binding"/>
    <property type="evidence" value="ECO:0007669"/>
    <property type="project" value="UniProtKB-KW"/>
</dbReference>
<dbReference type="InterPro" id="IPR003593">
    <property type="entry name" value="AAA+_ATPase"/>
</dbReference>
<dbReference type="GO" id="GO:0006260">
    <property type="term" value="P:DNA replication"/>
    <property type="evidence" value="ECO:0007669"/>
    <property type="project" value="TreeGrafter"/>
</dbReference>
<dbReference type="PANTHER" id="PTHR30050">
    <property type="entry name" value="CHROMOSOMAL REPLICATION INITIATOR PROTEIN DNAA"/>
    <property type="match status" value="1"/>
</dbReference>
<proteinExistence type="inferred from homology"/>
<dbReference type="CDD" id="cd00009">
    <property type="entry name" value="AAA"/>
    <property type="match status" value="1"/>
</dbReference>
<dbReference type="InterPro" id="IPR027417">
    <property type="entry name" value="P-loop_NTPase"/>
</dbReference>
<dbReference type="Gene3D" id="3.40.50.300">
    <property type="entry name" value="P-loop containing nucleotide triphosphate hydrolases"/>
    <property type="match status" value="1"/>
</dbReference>
<dbReference type="InterPro" id="IPR002611">
    <property type="entry name" value="IstB_ATP-bd"/>
</dbReference>
<dbReference type="AlphaFoldDB" id="A0A485M6Y6"/>
<accession>A0A485M6Y6</accession>
<name>A0A485M6Y6_9ZZZZ</name>
<evidence type="ECO:0000256" key="3">
    <source>
        <dbReference type="ARBA" id="ARBA00022840"/>
    </source>
</evidence>
<reference evidence="5" key="1">
    <citation type="submission" date="2019-03" db="EMBL/GenBank/DDBJ databases">
        <authorList>
            <person name="Hao L."/>
        </authorList>
    </citation>
    <scope>NUCLEOTIDE SEQUENCE</scope>
</reference>
<organism evidence="5">
    <name type="scientific">anaerobic digester metagenome</name>
    <dbReference type="NCBI Taxonomy" id="1263854"/>
    <lineage>
        <taxon>unclassified sequences</taxon>
        <taxon>metagenomes</taxon>
        <taxon>ecological metagenomes</taxon>
    </lineage>
</organism>
<dbReference type="Pfam" id="PF01695">
    <property type="entry name" value="IstB_IS21"/>
    <property type="match status" value="1"/>
</dbReference>
<dbReference type="NCBIfam" id="NF038214">
    <property type="entry name" value="IS21_help_AAA"/>
    <property type="match status" value="1"/>
</dbReference>
<dbReference type="PRINTS" id="PR00300">
    <property type="entry name" value="CLPPROTEASEA"/>
</dbReference>
<dbReference type="EMBL" id="CAADRM010000152">
    <property type="protein sequence ID" value="VFU18498.1"/>
    <property type="molecule type" value="Genomic_DNA"/>
</dbReference>
<protein>
    <submittedName>
        <fullName evidence="5">Putative Insertion sequence IS21 ATP-binding protein</fullName>
    </submittedName>
</protein>
<evidence type="ECO:0000256" key="2">
    <source>
        <dbReference type="ARBA" id="ARBA00022741"/>
    </source>
</evidence>